<organism evidence="4 5">
    <name type="scientific">Salmonirosea aquatica</name>
    <dbReference type="NCBI Taxonomy" id="2654236"/>
    <lineage>
        <taxon>Bacteria</taxon>
        <taxon>Pseudomonadati</taxon>
        <taxon>Bacteroidota</taxon>
        <taxon>Cytophagia</taxon>
        <taxon>Cytophagales</taxon>
        <taxon>Spirosomataceae</taxon>
        <taxon>Salmonirosea</taxon>
    </lineage>
</organism>
<dbReference type="InterPro" id="IPR011600">
    <property type="entry name" value="Pept_C14_caspase"/>
</dbReference>
<dbReference type="Gene3D" id="3.40.80.10">
    <property type="entry name" value="Peptidoglycan recognition protein-like"/>
    <property type="match status" value="1"/>
</dbReference>
<dbReference type="GO" id="GO:0006508">
    <property type="term" value="P:proteolysis"/>
    <property type="evidence" value="ECO:0007669"/>
    <property type="project" value="InterPro"/>
</dbReference>
<name>A0A7C9BJI6_9BACT</name>
<dbReference type="GO" id="GO:0004197">
    <property type="term" value="F:cysteine-type endopeptidase activity"/>
    <property type="evidence" value="ECO:0007669"/>
    <property type="project" value="InterPro"/>
</dbReference>
<dbReference type="GO" id="GO:0005737">
    <property type="term" value="C:cytoplasm"/>
    <property type="evidence" value="ECO:0007669"/>
    <property type="project" value="TreeGrafter"/>
</dbReference>
<dbReference type="SUPFAM" id="SSF52129">
    <property type="entry name" value="Caspase-like"/>
    <property type="match status" value="1"/>
</dbReference>
<reference evidence="4 5" key="1">
    <citation type="submission" date="2019-10" db="EMBL/GenBank/DDBJ databases">
        <title>Draft Genome Sequence of Cytophagaceae sp. SJW1-29.</title>
        <authorList>
            <person name="Choi A."/>
        </authorList>
    </citation>
    <scope>NUCLEOTIDE SEQUENCE [LARGE SCALE GENOMIC DNA]</scope>
    <source>
        <strain evidence="4 5">SJW1-29</strain>
    </source>
</reference>
<feature type="domain" description="N-acetylmuramoyl-L-alanine amidase" evidence="3">
    <location>
        <begin position="55"/>
        <end position="246"/>
    </location>
</feature>
<dbReference type="GO" id="GO:0008745">
    <property type="term" value="F:N-acetylmuramoyl-L-alanine amidase activity"/>
    <property type="evidence" value="ECO:0007669"/>
    <property type="project" value="InterPro"/>
</dbReference>
<dbReference type="GO" id="GO:0009253">
    <property type="term" value="P:peptidoglycan catabolic process"/>
    <property type="evidence" value="ECO:0007669"/>
    <property type="project" value="InterPro"/>
</dbReference>
<dbReference type="PANTHER" id="PTHR48104:SF30">
    <property type="entry name" value="METACASPASE-1"/>
    <property type="match status" value="1"/>
</dbReference>
<dbReference type="SUPFAM" id="SSF55846">
    <property type="entry name" value="N-acetylmuramoyl-L-alanine amidase-like"/>
    <property type="match status" value="1"/>
</dbReference>
<dbReference type="InterPro" id="IPR036505">
    <property type="entry name" value="Amidase/PGRP_sf"/>
</dbReference>
<dbReference type="RefSeq" id="WP_152760539.1">
    <property type="nucleotide sequence ID" value="NZ_WHLY01000002.1"/>
</dbReference>
<evidence type="ECO:0000313" key="4">
    <source>
        <dbReference type="EMBL" id="MPR34375.1"/>
    </source>
</evidence>
<dbReference type="Proteomes" id="UP000479293">
    <property type="component" value="Unassembled WGS sequence"/>
</dbReference>
<proteinExistence type="predicted"/>
<evidence type="ECO:0000256" key="1">
    <source>
        <dbReference type="SAM" id="MobiDB-lite"/>
    </source>
</evidence>
<dbReference type="AlphaFoldDB" id="A0A7C9BJI6"/>
<protein>
    <submittedName>
        <fullName evidence="4">Uncharacterized protein</fullName>
    </submittedName>
</protein>
<sequence length="1141" mass="128784">MRFDTLTQIEDRFRTEAASALKPFSLPVPGENLTLKGTLFKPNRSDYYYESAHPKQRIVLHFTAGNVRSDMLTLTQQGRHVSVPFVIARDGTIYQLFPSKFWSGHLGAGVGNSGTGNAQDKATIGIELSNYGFLMPKDGNLETIYSRLRDSNTGKIGPVDLYTSLANTQAYTKIDHPFREQSHYASYTPEQLDSLIILLRYLTAKYNIPRQFLPPEKRYTTNSDVVNFKGIVSHINYRSSGKWDIGPAFDWKTVITGVQVPTYLARSVQETSVARGMGTILTSEEEIEAQFPASREITAPEEEATDNEGYNPNDYDEKPVLDDDRTASKKKVYALLVGINNYARVRKLGGCLNDVAAVRRYLESNTDFDAIIEELTDADATRQGVAEGFRNFLSQADQDDTVLFYYSGHGTQETADAIWDETDDALECIVCYDGGTTKTSQFLLTDKELRFLIHELSEKTKAHIVTIFDCCHSGDNTRNAGATEANYPDRNERRVTDKAGNAFPKRDWDEFLFSDTIKKDSVNGKKPADFLPQGTHVQMAACESDQVALEIAREGVFTKTLLKMLTDSGGNISYNTLRSRIRQYMRAGFEQTPRVYLPTNAGKLLNAGFLNRRIDPQKMICEGTQDKNGTWQLNVGAIHGVKSTSDITLFDPDDLQKTFKAKVRKGGVFVDYTLLNVIGLDDDTIYKAEVAGLLTQELVLEVENHDGTLKEANELTDELLKNASGGFSFGGEKEAKAEKDSGKAKPADYTLHIRSGEMYLTRPGDPYRPLIRPIQYVQDEGTKDTTSVLANLQHVSRWHFIKNLKNEDKPSDFPVQPLTVELSRIQADGTSTPINLANDTAELDYEKVGNDWKGTIQIKVTNATAQDLYFCAAYLSKEFQCFLDFLPQRVQLLEAGKSLFLGPNGKDRINLKLGTVEREYNWPQTEEALKFIISTKEFVAEALTLEELPKPLTSGDRRKDLKDRTRGFDTEEDKPLEFSGWGTQTLNLVFRNPMFNHIPATTLKALLDWDETAYFAAGLYCDVESDATGQPIIWKLKKGLVVPEDERNLFDDIKLWLGNQVETAQRRKRYRNLKKDPARLRIVAEGDSWFQYPILLQDTLDQLYKCYAIRSFAEAGDTLKNYVKKKSTWMRLKKKGQKFSW</sequence>
<keyword evidence="5" id="KW-1185">Reference proteome</keyword>
<dbReference type="Pfam" id="PF00656">
    <property type="entry name" value="Peptidase_C14"/>
    <property type="match status" value="1"/>
</dbReference>
<dbReference type="Gene3D" id="3.40.50.1460">
    <property type="match status" value="1"/>
</dbReference>
<dbReference type="PANTHER" id="PTHR48104">
    <property type="entry name" value="METACASPASE-4"/>
    <property type="match status" value="1"/>
</dbReference>
<dbReference type="InterPro" id="IPR029030">
    <property type="entry name" value="Caspase-like_dom_sf"/>
</dbReference>
<gene>
    <name evidence="4" type="ORF">GBK04_13660</name>
</gene>
<evidence type="ECO:0000313" key="5">
    <source>
        <dbReference type="Proteomes" id="UP000479293"/>
    </source>
</evidence>
<dbReference type="Pfam" id="PF01510">
    <property type="entry name" value="Amidase_2"/>
    <property type="match status" value="1"/>
</dbReference>
<dbReference type="EMBL" id="WHLY01000002">
    <property type="protein sequence ID" value="MPR34375.1"/>
    <property type="molecule type" value="Genomic_DNA"/>
</dbReference>
<dbReference type="InterPro" id="IPR050452">
    <property type="entry name" value="Metacaspase"/>
</dbReference>
<feature type="domain" description="Peptidase C14 caspase" evidence="2">
    <location>
        <begin position="333"/>
        <end position="600"/>
    </location>
</feature>
<accession>A0A7C9BJI6</accession>
<comment type="caution">
    <text evidence="4">The sequence shown here is derived from an EMBL/GenBank/DDBJ whole genome shotgun (WGS) entry which is preliminary data.</text>
</comment>
<dbReference type="InterPro" id="IPR002502">
    <property type="entry name" value="Amidase_domain"/>
</dbReference>
<evidence type="ECO:0000259" key="2">
    <source>
        <dbReference type="Pfam" id="PF00656"/>
    </source>
</evidence>
<feature type="region of interest" description="Disordered" evidence="1">
    <location>
        <begin position="291"/>
        <end position="322"/>
    </location>
</feature>
<evidence type="ECO:0000259" key="3">
    <source>
        <dbReference type="Pfam" id="PF01510"/>
    </source>
</evidence>